<sequence>MLQRQRSARTGGHHNRNDSHHSCEQCHGRSDDRHGPPSPPLHSVIPTHRSRSRRATFYPYSLALPRLQVRRAFEMSSRSRGKRPAPDEHPFRIKQEFRESPSHTSSGTLAPEQPPPSIPDDPSTPSAGDANVVHTGHNQSVHAQTRMPSLQAQGRESMTVDAFLDSSDHEDIRLLPHCSPASSRCQDFITSFVNRALLRGQAPGKKAFPSALEYFNLIEAELRKANMDPERVDATRGTMISLWQERLVALVGATVTTPERLERLVEVMSKGAEELGGVPGVRFVARWFACGRGGETDLLDSLQDSLDAGDGADDQPRTTASDTGDPPMDLSDGRLRQRGDSVGDVAPHEQDHDALGHGRPQQQDPIVSSKHIKDAPDFFTYHARKARRKHGGAGDEPRDSAVNAPFNGWRSLPDATQKAWVELFCRWQMGEKSLLKHKSVAHLFDGGRACEPPGRPPVDEGYASGSLPQSSAGRQADDGARETGVVRSQRPPSNARPPPETPPQPVARPQSTPRPHKQLFREIADPHRTIFLRVPGVTNAQTVAMACRVAAGGLDSSTAYTDAYTIGQGNFVITFREVLAARRVATGHVNVACPQKTRPGNVVGSFPLLYPPTEPRVFVTR</sequence>
<feature type="region of interest" description="Disordered" evidence="1">
    <location>
        <begin position="1"/>
        <end position="51"/>
    </location>
</feature>
<proteinExistence type="predicted"/>
<evidence type="ECO:0000313" key="2">
    <source>
        <dbReference type="EMBL" id="KAH9826711.1"/>
    </source>
</evidence>
<dbReference type="EMBL" id="RIBY02001964">
    <property type="protein sequence ID" value="KAH9826711.1"/>
    <property type="molecule type" value="Genomic_DNA"/>
</dbReference>
<feature type="compositionally biased region" description="Basic and acidic residues" evidence="1">
    <location>
        <begin position="331"/>
        <end position="356"/>
    </location>
</feature>
<feature type="region of interest" description="Disordered" evidence="1">
    <location>
        <begin position="75"/>
        <end position="133"/>
    </location>
</feature>
<gene>
    <name evidence="2" type="ORF">Tdes44962_MAKER09985</name>
</gene>
<evidence type="ECO:0000313" key="3">
    <source>
        <dbReference type="Proteomes" id="UP001138500"/>
    </source>
</evidence>
<feature type="compositionally biased region" description="Basic and acidic residues" evidence="1">
    <location>
        <begin position="84"/>
        <end position="101"/>
    </location>
</feature>
<feature type="compositionally biased region" description="Basic and acidic residues" evidence="1">
    <location>
        <begin position="15"/>
        <end position="35"/>
    </location>
</feature>
<organism evidence="2 3">
    <name type="scientific">Teratosphaeria destructans</name>
    <dbReference type="NCBI Taxonomy" id="418781"/>
    <lineage>
        <taxon>Eukaryota</taxon>
        <taxon>Fungi</taxon>
        <taxon>Dikarya</taxon>
        <taxon>Ascomycota</taxon>
        <taxon>Pezizomycotina</taxon>
        <taxon>Dothideomycetes</taxon>
        <taxon>Dothideomycetidae</taxon>
        <taxon>Mycosphaerellales</taxon>
        <taxon>Teratosphaeriaceae</taxon>
        <taxon>Teratosphaeria</taxon>
    </lineage>
</organism>
<evidence type="ECO:0000256" key="1">
    <source>
        <dbReference type="SAM" id="MobiDB-lite"/>
    </source>
</evidence>
<feature type="non-terminal residue" evidence="2">
    <location>
        <position position="621"/>
    </location>
</feature>
<protein>
    <submittedName>
        <fullName evidence="2">Uncharacterized protein</fullName>
    </submittedName>
</protein>
<dbReference type="Proteomes" id="UP001138500">
    <property type="component" value="Unassembled WGS sequence"/>
</dbReference>
<feature type="region of interest" description="Disordered" evidence="1">
    <location>
        <begin position="385"/>
        <end position="411"/>
    </location>
</feature>
<feature type="region of interest" description="Disordered" evidence="1">
    <location>
        <begin position="301"/>
        <end position="372"/>
    </location>
</feature>
<reference evidence="2 3" key="2">
    <citation type="journal article" date="2021" name="Curr. Genet.">
        <title>Genetic response to nitrogen starvation in the aggressive Eucalyptus foliar pathogen Teratosphaeria destructans.</title>
        <authorList>
            <person name="Havenga M."/>
            <person name="Wingfield B.D."/>
            <person name="Wingfield M.J."/>
            <person name="Dreyer L.L."/>
            <person name="Roets F."/>
            <person name="Aylward J."/>
        </authorList>
    </citation>
    <scope>NUCLEOTIDE SEQUENCE [LARGE SCALE GENOMIC DNA]</scope>
    <source>
        <strain evidence="2">CMW44962</strain>
    </source>
</reference>
<feature type="compositionally biased region" description="Pro residues" evidence="1">
    <location>
        <begin position="494"/>
        <end position="506"/>
    </location>
</feature>
<reference evidence="2 3" key="1">
    <citation type="journal article" date="2018" name="IMA Fungus">
        <title>IMA Genome-F 10: Nine draft genome sequences of Claviceps purpurea s.lat., including C. arundinis, C. humidiphila, and C. cf. spartinae, pseudomolecules for the pitch canker pathogen Fusarium circinatum, draft genome of Davidsoniella eucalypti, Grosmannia galeiformis, Quambalaria eucalypti, and Teratosphaeria destructans.</title>
        <authorList>
            <person name="Wingfield B.D."/>
            <person name="Liu M."/>
            <person name="Nguyen H.D."/>
            <person name="Lane F.A."/>
            <person name="Morgan S.W."/>
            <person name="De Vos L."/>
            <person name="Wilken P.M."/>
            <person name="Duong T.A."/>
            <person name="Aylward J."/>
            <person name="Coetzee M.P."/>
            <person name="Dadej K."/>
            <person name="De Beer Z.W."/>
            <person name="Findlay W."/>
            <person name="Havenga M."/>
            <person name="Kolarik M."/>
            <person name="Menzies J.G."/>
            <person name="Naidoo K."/>
            <person name="Pochopski O."/>
            <person name="Shoukouhi P."/>
            <person name="Santana Q.C."/>
            <person name="Seifert K.A."/>
            <person name="Soal N."/>
            <person name="Steenkamp E.T."/>
            <person name="Tatham C.T."/>
            <person name="van der Nest M.A."/>
            <person name="Wingfield M.J."/>
        </authorList>
    </citation>
    <scope>NUCLEOTIDE SEQUENCE [LARGE SCALE GENOMIC DNA]</scope>
    <source>
        <strain evidence="2">CMW44962</strain>
    </source>
</reference>
<feature type="region of interest" description="Disordered" evidence="1">
    <location>
        <begin position="448"/>
        <end position="515"/>
    </location>
</feature>
<keyword evidence="3" id="KW-1185">Reference proteome</keyword>
<dbReference type="AlphaFoldDB" id="A0A9W7SQ60"/>
<dbReference type="OrthoDB" id="10485396at2759"/>
<comment type="caution">
    <text evidence="2">The sequence shown here is derived from an EMBL/GenBank/DDBJ whole genome shotgun (WGS) entry which is preliminary data.</text>
</comment>
<name>A0A9W7SQ60_9PEZI</name>
<accession>A0A9W7SQ60</accession>